<dbReference type="AlphaFoldDB" id="A0A9D4U5J4"/>
<evidence type="ECO:0000259" key="5">
    <source>
        <dbReference type="PROSITE" id="PS51366"/>
    </source>
</evidence>
<evidence type="ECO:0000256" key="4">
    <source>
        <dbReference type="SAM" id="MobiDB-lite"/>
    </source>
</evidence>
<gene>
    <name evidence="6" type="ORF">GOP47_0022427</name>
</gene>
<comment type="similarity">
    <text evidence="1">Belongs to the eukaryotic initiation factor 4G family.</text>
</comment>
<feature type="compositionally biased region" description="Basic and acidic residues" evidence="4">
    <location>
        <begin position="194"/>
        <end position="203"/>
    </location>
</feature>
<evidence type="ECO:0000256" key="2">
    <source>
        <dbReference type="ARBA" id="ARBA00022540"/>
    </source>
</evidence>
<dbReference type="EMBL" id="JABFUD020000022">
    <property type="protein sequence ID" value="KAI5061888.1"/>
    <property type="molecule type" value="Genomic_DNA"/>
</dbReference>
<dbReference type="OrthoDB" id="514777at2759"/>
<evidence type="ECO:0000256" key="1">
    <source>
        <dbReference type="ARBA" id="ARBA00005775"/>
    </source>
</evidence>
<dbReference type="GO" id="GO:0003729">
    <property type="term" value="F:mRNA binding"/>
    <property type="evidence" value="ECO:0007669"/>
    <property type="project" value="TreeGrafter"/>
</dbReference>
<keyword evidence="3" id="KW-0648">Protein biosynthesis</keyword>
<dbReference type="GO" id="GO:0003743">
    <property type="term" value="F:translation initiation factor activity"/>
    <property type="evidence" value="ECO:0007669"/>
    <property type="project" value="UniProtKB-KW"/>
</dbReference>
<dbReference type="SMART" id="SM00543">
    <property type="entry name" value="MIF4G"/>
    <property type="match status" value="1"/>
</dbReference>
<organism evidence="6 7">
    <name type="scientific">Adiantum capillus-veneris</name>
    <name type="common">Maidenhair fern</name>
    <dbReference type="NCBI Taxonomy" id="13818"/>
    <lineage>
        <taxon>Eukaryota</taxon>
        <taxon>Viridiplantae</taxon>
        <taxon>Streptophyta</taxon>
        <taxon>Embryophyta</taxon>
        <taxon>Tracheophyta</taxon>
        <taxon>Polypodiopsida</taxon>
        <taxon>Polypodiidae</taxon>
        <taxon>Polypodiales</taxon>
        <taxon>Pteridineae</taxon>
        <taxon>Pteridaceae</taxon>
        <taxon>Vittarioideae</taxon>
        <taxon>Adiantum</taxon>
    </lineage>
</organism>
<dbReference type="InterPro" id="IPR003890">
    <property type="entry name" value="MIF4G-like_typ-3"/>
</dbReference>
<keyword evidence="2" id="KW-0396">Initiation factor</keyword>
<dbReference type="GO" id="GO:0016281">
    <property type="term" value="C:eukaryotic translation initiation factor 4F complex"/>
    <property type="evidence" value="ECO:0007669"/>
    <property type="project" value="TreeGrafter"/>
</dbReference>
<proteinExistence type="inferred from homology"/>
<reference evidence="6" key="1">
    <citation type="submission" date="2021-01" db="EMBL/GenBank/DDBJ databases">
        <title>Adiantum capillus-veneris genome.</title>
        <authorList>
            <person name="Fang Y."/>
            <person name="Liao Q."/>
        </authorList>
    </citation>
    <scope>NUCLEOTIDE SEQUENCE</scope>
    <source>
        <strain evidence="6">H3</strain>
        <tissue evidence="6">Leaf</tissue>
    </source>
</reference>
<name>A0A9D4U5J4_ADICA</name>
<evidence type="ECO:0000256" key="3">
    <source>
        <dbReference type="ARBA" id="ARBA00022917"/>
    </source>
</evidence>
<dbReference type="InterPro" id="IPR016024">
    <property type="entry name" value="ARM-type_fold"/>
</dbReference>
<feature type="compositionally biased region" description="Basic and acidic residues" evidence="4">
    <location>
        <begin position="105"/>
        <end position="146"/>
    </location>
</feature>
<dbReference type="Pfam" id="PF02847">
    <property type="entry name" value="MA3"/>
    <property type="match status" value="1"/>
</dbReference>
<dbReference type="Pfam" id="PF02854">
    <property type="entry name" value="MIF4G"/>
    <property type="match status" value="1"/>
</dbReference>
<feature type="region of interest" description="Disordered" evidence="4">
    <location>
        <begin position="85"/>
        <end position="203"/>
    </location>
</feature>
<feature type="domain" description="MI" evidence="5">
    <location>
        <begin position="687"/>
        <end position="809"/>
    </location>
</feature>
<dbReference type="Gene3D" id="1.25.40.180">
    <property type="match status" value="2"/>
</dbReference>
<dbReference type="PROSITE" id="PS51366">
    <property type="entry name" value="MI"/>
    <property type="match status" value="1"/>
</dbReference>
<dbReference type="InterPro" id="IPR003891">
    <property type="entry name" value="Initiation_fac_eIF4g_MI"/>
</dbReference>
<evidence type="ECO:0000313" key="6">
    <source>
        <dbReference type="EMBL" id="KAI5061888.1"/>
    </source>
</evidence>
<dbReference type="SMART" id="SM00544">
    <property type="entry name" value="MA3"/>
    <property type="match status" value="1"/>
</dbReference>
<accession>A0A9D4U5J4</accession>
<comment type="caution">
    <text evidence="6">The sequence shown here is derived from an EMBL/GenBank/DDBJ whole genome shotgun (WGS) entry which is preliminary data.</text>
</comment>
<feature type="compositionally biased region" description="Basic and acidic residues" evidence="4">
    <location>
        <begin position="167"/>
        <end position="186"/>
    </location>
</feature>
<dbReference type="SUPFAM" id="SSF48371">
    <property type="entry name" value="ARM repeat"/>
    <property type="match status" value="2"/>
</dbReference>
<protein>
    <recommendedName>
        <fullName evidence="5">MI domain-containing protein</fullName>
    </recommendedName>
</protein>
<evidence type="ECO:0000313" key="7">
    <source>
        <dbReference type="Proteomes" id="UP000886520"/>
    </source>
</evidence>
<dbReference type="Proteomes" id="UP000886520">
    <property type="component" value="Chromosome 22"/>
</dbReference>
<dbReference type="PANTHER" id="PTHR23253">
    <property type="entry name" value="EUKARYOTIC TRANSLATION INITIATION FACTOR 4 GAMMA"/>
    <property type="match status" value="1"/>
</dbReference>
<keyword evidence="7" id="KW-1185">Reference proteome</keyword>
<sequence length="856" mass="95632">MVLLVIHTLKYSMLQGLKEILFQSTHTKGVVWLQGVDIKVSKPGVERIRYTRDFLYSLKDVFTRLSQEIRDAVLDIESELGVSEESERSRPAIQAQSLPSTSRFLEADNRDWKAKPVADDRAQERPSKETGKKSDTDWRVNKEPERNGSVLKLPYQQEHLLPQFSSRQHEPQYSRQPEPQHTRQQESHLYTRQQDSRQQEPHYPRHQEPLYQRQQDFAPLSVDAAGLSPGILRAPNPWMARRGAISEKERVLRTVKGILNKLTPEKFGVLVEQLLNAGIDSAEILKGVISLVFDKAVLEPTFCPLYAELCVHLSKALPEFPCDEEDGKPVTFRRILLNSCQEAFEGADSMQNEIRQLTKPEQEVERSEKEKLVKLRTLGNIKLIGELFKQKMIPEKIVHYCIRMLLGFDPKTPPAEENIEALCQLLRTVGKQLEESNKSTKVLEVYFSQLKEYCTSSRLPSRIRFLILNTIDLRANKWVPRREEVKAKTLHEIHAEAEKTLGLRPGVMGMRNGWGGLGVMGLPGLGNHFTPVRPGSMMPGMPGLLPVTGMMPGPAPLLPGYFPGVDPEGWQYSVARRNAMGRQGLIPPPTLAPGGPYGMPLAGMRPNVAANTRFPSQGNGVAFMATPSALLGDAFGRPVMNAPPPSLRQGPYNAQSDVTLKSSVKSVERVEALSKQTIIGNAVPSAVLQKKTESLFEEFFSLGDLDEALLCVQDLKSPEYNPQLVQIGVTMALDSTDQGRELISKLFEFLCSKKVLSQGDVRAGIRMVAEQLEDLALDIPMAPKYIGDLVGKASLAGVAELGILVDIIQRIEDPLLKRSVYDAALKTIKLGPNSERLLTQRSKFQECERLVQTGTK</sequence>
<feature type="compositionally biased region" description="Polar residues" evidence="4">
    <location>
        <begin position="94"/>
        <end position="103"/>
    </location>
</feature>
<dbReference type="PANTHER" id="PTHR23253:SF53">
    <property type="entry name" value="EUKARYOTIC TRANSLATION INITIATION FACTOR ISOFORM 4G-1"/>
    <property type="match status" value="1"/>
</dbReference>